<reference evidence="1 2" key="1">
    <citation type="journal article" date="2018" name="Nat. Ecol. Evol.">
        <title>Pezizomycetes genomes reveal the molecular basis of ectomycorrhizal truffle lifestyle.</title>
        <authorList>
            <person name="Murat C."/>
            <person name="Payen T."/>
            <person name="Noel B."/>
            <person name="Kuo A."/>
            <person name="Morin E."/>
            <person name="Chen J."/>
            <person name="Kohler A."/>
            <person name="Krizsan K."/>
            <person name="Balestrini R."/>
            <person name="Da Silva C."/>
            <person name="Montanini B."/>
            <person name="Hainaut M."/>
            <person name="Levati E."/>
            <person name="Barry K.W."/>
            <person name="Belfiori B."/>
            <person name="Cichocki N."/>
            <person name="Clum A."/>
            <person name="Dockter R.B."/>
            <person name="Fauchery L."/>
            <person name="Guy J."/>
            <person name="Iotti M."/>
            <person name="Le Tacon F."/>
            <person name="Lindquist E.A."/>
            <person name="Lipzen A."/>
            <person name="Malagnac F."/>
            <person name="Mello A."/>
            <person name="Molinier V."/>
            <person name="Miyauchi S."/>
            <person name="Poulain J."/>
            <person name="Riccioni C."/>
            <person name="Rubini A."/>
            <person name="Sitrit Y."/>
            <person name="Splivallo R."/>
            <person name="Traeger S."/>
            <person name="Wang M."/>
            <person name="Zifcakova L."/>
            <person name="Wipf D."/>
            <person name="Zambonelli A."/>
            <person name="Paolocci F."/>
            <person name="Nowrousian M."/>
            <person name="Ottonello S."/>
            <person name="Baldrian P."/>
            <person name="Spatafora J.W."/>
            <person name="Henrissat B."/>
            <person name="Nagy L.G."/>
            <person name="Aury J.M."/>
            <person name="Wincker P."/>
            <person name="Grigoriev I.V."/>
            <person name="Bonfante P."/>
            <person name="Martin F.M."/>
        </authorList>
    </citation>
    <scope>NUCLEOTIDE SEQUENCE [LARGE SCALE GENOMIC DNA]</scope>
    <source>
        <strain evidence="1 2">RN42</strain>
    </source>
</reference>
<keyword evidence="2" id="KW-1185">Reference proteome</keyword>
<organism evidence="1 2">
    <name type="scientific">Ascobolus immersus RN42</name>
    <dbReference type="NCBI Taxonomy" id="1160509"/>
    <lineage>
        <taxon>Eukaryota</taxon>
        <taxon>Fungi</taxon>
        <taxon>Dikarya</taxon>
        <taxon>Ascomycota</taxon>
        <taxon>Pezizomycotina</taxon>
        <taxon>Pezizomycetes</taxon>
        <taxon>Pezizales</taxon>
        <taxon>Ascobolaceae</taxon>
        <taxon>Ascobolus</taxon>
    </lineage>
</organism>
<dbReference type="InterPro" id="IPR043129">
    <property type="entry name" value="ATPase_NBD"/>
</dbReference>
<dbReference type="OrthoDB" id="2394218at2759"/>
<evidence type="ECO:0008006" key="3">
    <source>
        <dbReference type="Google" id="ProtNLM"/>
    </source>
</evidence>
<dbReference type="CDD" id="cd10170">
    <property type="entry name" value="ASKHA_NBD_HSP70"/>
    <property type="match status" value="1"/>
</dbReference>
<dbReference type="EMBL" id="ML119811">
    <property type="protein sequence ID" value="RPA73789.1"/>
    <property type="molecule type" value="Genomic_DNA"/>
</dbReference>
<gene>
    <name evidence="1" type="ORF">BJ508DRAFT_333753</name>
</gene>
<dbReference type="Gene3D" id="3.30.420.40">
    <property type="match status" value="2"/>
</dbReference>
<evidence type="ECO:0000313" key="2">
    <source>
        <dbReference type="Proteomes" id="UP000275078"/>
    </source>
</evidence>
<dbReference type="PANTHER" id="PTHR14187">
    <property type="entry name" value="ALPHA KINASE/ELONGATION FACTOR 2 KINASE"/>
    <property type="match status" value="1"/>
</dbReference>
<dbReference type="Proteomes" id="UP000275078">
    <property type="component" value="Unassembled WGS sequence"/>
</dbReference>
<name>A0A3N4HIS5_ASCIM</name>
<dbReference type="STRING" id="1160509.A0A3N4HIS5"/>
<dbReference type="SUPFAM" id="SSF53067">
    <property type="entry name" value="Actin-like ATPase domain"/>
    <property type="match status" value="2"/>
</dbReference>
<dbReference type="Gene3D" id="3.90.640.10">
    <property type="entry name" value="Actin, Chain A, domain 4"/>
    <property type="match status" value="1"/>
</dbReference>
<sequence length="716" mass="78417">MATPAKPILAISIDFGTTFSGISYAESSLPITHPSENFTIWPRVAKIRAFHKVPTLLAYPRDPTLGLPILWGFDAERLGDHPEGYIRCAAFKPLLDASERDLAAGTIRGGLVNLPPGKGIEDLCRDFIELLWEHFEATISERGYSKWNYDYHVLFTVPATFSEMTVEKFRRVIHRTSLGIHTFEVSLTEPEAAGMYAIYKQPVHQFHPGDVFVVCDAGGGTVDLCSYTILASPPAFKLEQTGVVTGDFCGSSNINKAFEAYLHGTLGAAWAGLGADERYELLRQFNERKEEFEDDEAAPNAYLSLPHSLSTINHNLPTRGAMLSLSRDLMKSFFKDSVTRTTTLLTAHINMCKSKGKNVRYVYLVGGFGTSPYLSSSLKAALAATYPDPPVVVTPQAAQLAVTDGALRTLRQRLLPGEADPVQSRLLRTSYGLLCSLPFNPNKHDPNSTLRYIHPQTGKSLMRNQIIWLARRGEAYPTREKCITAELRRAFQQTSELWVEKIVGSDLDGTLPTSFDGAEKGVRLICQIHTSLALCPESNFTPITKERKGFCGLLKKRVGSEVKFGVVMKIASAGVGFSTVWGGEGGRKVEDGVVRVEWEISEVEKGVEEMDGTPVVSPGVEMRKSPLSSAVVSPLGSTGVSPMVSPRLGLGSDEKMVVMPEERKSPMVGSDEKIAVVGDLDRKSPLVEAAGVPVGRKEMERREEAGGLYAVNDWVS</sequence>
<protein>
    <recommendedName>
        <fullName evidence="3">Actin-like ATPase domain-containing protein</fullName>
    </recommendedName>
</protein>
<evidence type="ECO:0000313" key="1">
    <source>
        <dbReference type="EMBL" id="RPA73789.1"/>
    </source>
</evidence>
<accession>A0A3N4HIS5</accession>
<dbReference type="PANTHER" id="PTHR14187:SF5">
    <property type="entry name" value="HEAT SHOCK 70 KDA PROTEIN 12A"/>
    <property type="match status" value="1"/>
</dbReference>
<dbReference type="AlphaFoldDB" id="A0A3N4HIS5"/>
<proteinExistence type="predicted"/>